<evidence type="ECO:0000313" key="2">
    <source>
        <dbReference type="Proteomes" id="UP000694941"/>
    </source>
</evidence>
<dbReference type="Proteomes" id="UP000694941">
    <property type="component" value="Unplaced"/>
</dbReference>
<dbReference type="InterPro" id="IPR051888">
    <property type="entry name" value="UPF0148_domain"/>
</dbReference>
<feature type="compositionally biased region" description="Polar residues" evidence="1">
    <location>
        <begin position="115"/>
        <end position="136"/>
    </location>
</feature>
<protein>
    <submittedName>
        <fullName evidence="3">Sjoegren syndrome/scleroderma autoantigen 1 homolog isoform X1</fullName>
    </submittedName>
</protein>
<evidence type="ECO:0000256" key="1">
    <source>
        <dbReference type="SAM" id="MobiDB-lite"/>
    </source>
</evidence>
<feature type="region of interest" description="Disordered" evidence="1">
    <location>
        <begin position="111"/>
        <end position="140"/>
    </location>
</feature>
<reference evidence="3" key="1">
    <citation type="submission" date="2025-08" db="UniProtKB">
        <authorList>
            <consortium name="RefSeq"/>
        </authorList>
    </citation>
    <scope>IDENTIFICATION</scope>
    <source>
        <tissue evidence="3">Muscle</tissue>
    </source>
</reference>
<dbReference type="Pfam" id="PF06677">
    <property type="entry name" value="Auto_anti-p27"/>
    <property type="match status" value="1"/>
</dbReference>
<organism evidence="2 3">
    <name type="scientific">Limulus polyphemus</name>
    <name type="common">Atlantic horseshoe crab</name>
    <dbReference type="NCBI Taxonomy" id="6850"/>
    <lineage>
        <taxon>Eukaryota</taxon>
        <taxon>Metazoa</taxon>
        <taxon>Ecdysozoa</taxon>
        <taxon>Arthropoda</taxon>
        <taxon>Chelicerata</taxon>
        <taxon>Merostomata</taxon>
        <taxon>Xiphosura</taxon>
        <taxon>Limulidae</taxon>
        <taxon>Limulus</taxon>
    </lineage>
</organism>
<keyword evidence="2" id="KW-1185">Reference proteome</keyword>
<name>A0ABM1T8F0_LIMPO</name>
<feature type="compositionally biased region" description="Polar residues" evidence="1">
    <location>
        <begin position="1"/>
        <end position="12"/>
    </location>
</feature>
<dbReference type="GeneID" id="106468143"/>
<evidence type="ECO:0000313" key="3">
    <source>
        <dbReference type="RefSeq" id="XP_022252156.1"/>
    </source>
</evidence>
<dbReference type="InterPro" id="IPR009563">
    <property type="entry name" value="SSSCA1"/>
</dbReference>
<dbReference type="RefSeq" id="XP_022252156.1">
    <property type="nucleotide sequence ID" value="XM_022396448.1"/>
</dbReference>
<proteinExistence type="predicted"/>
<dbReference type="PANTHER" id="PTHR16537:SF1">
    <property type="entry name" value="PROTEIN ZNRD2"/>
    <property type="match status" value="1"/>
</dbReference>
<dbReference type="PANTHER" id="PTHR16537">
    <property type="entry name" value="SJOEGREN SYNDROME/SCLERODERMA AUTOANTIGEN 1"/>
    <property type="match status" value="1"/>
</dbReference>
<sequence length="251" mass="27400">MQISVFNKTTPNKMEKSSDSIWEPPTDAEMKVIRAKRERADKISSLMGDYLLKGYKMLNTICEMCETILLKDKQGNLYCVACSEVDAAEHAKDNPALSDTAAKRQKEEVHYVLSSPEQTTRNQPPEVVSSTMSSASLPPPGIQPSFTTSQDAVFVSQDTIFASVSPTTASLTSASKSRSDVGVTACKQDNHLAACLSQSTEALLEKLTWASNELKKSQCVEGSVHLCSLMKTCCETLLSLQNVKNNFTQSS</sequence>
<feature type="region of interest" description="Disordered" evidence="1">
    <location>
        <begin position="1"/>
        <end position="20"/>
    </location>
</feature>
<gene>
    <name evidence="3" type="primary">LOC106468143</name>
</gene>
<accession>A0ABM1T8F0</accession>